<reference evidence="2 3" key="1">
    <citation type="journal article" date="2017" name="Nature">
        <title>The Apostasia genome and the evolution of orchids.</title>
        <authorList>
            <person name="Zhang G.Q."/>
            <person name="Liu K.W."/>
            <person name="Li Z."/>
            <person name="Lohaus R."/>
            <person name="Hsiao Y.Y."/>
            <person name="Niu S.C."/>
            <person name="Wang J.Y."/>
            <person name="Lin Y.C."/>
            <person name="Xu Q."/>
            <person name="Chen L.J."/>
            <person name="Yoshida K."/>
            <person name="Fujiwara S."/>
            <person name="Wang Z.W."/>
            <person name="Zhang Y.Q."/>
            <person name="Mitsuda N."/>
            <person name="Wang M."/>
            <person name="Liu G.H."/>
            <person name="Pecoraro L."/>
            <person name="Huang H.X."/>
            <person name="Xiao X.J."/>
            <person name="Lin M."/>
            <person name="Wu X.Y."/>
            <person name="Wu W.L."/>
            <person name="Chen Y.Y."/>
            <person name="Chang S.B."/>
            <person name="Sakamoto S."/>
            <person name="Ohme-Takagi M."/>
            <person name="Yagi M."/>
            <person name="Zeng S.J."/>
            <person name="Shen C.Y."/>
            <person name="Yeh C.M."/>
            <person name="Luo Y.B."/>
            <person name="Tsai W.C."/>
            <person name="Van de Peer Y."/>
            <person name="Liu Z.J."/>
        </authorList>
    </citation>
    <scope>NUCLEOTIDE SEQUENCE [LARGE SCALE GENOMIC DNA]</scope>
    <source>
        <strain evidence="3">cv. Shenzhen</strain>
        <tissue evidence="2">Stem</tissue>
    </source>
</reference>
<evidence type="ECO:0000313" key="2">
    <source>
        <dbReference type="EMBL" id="PKA61547.1"/>
    </source>
</evidence>
<organism evidence="2 3">
    <name type="scientific">Apostasia shenzhenica</name>
    <dbReference type="NCBI Taxonomy" id="1088818"/>
    <lineage>
        <taxon>Eukaryota</taxon>
        <taxon>Viridiplantae</taxon>
        <taxon>Streptophyta</taxon>
        <taxon>Embryophyta</taxon>
        <taxon>Tracheophyta</taxon>
        <taxon>Spermatophyta</taxon>
        <taxon>Magnoliopsida</taxon>
        <taxon>Liliopsida</taxon>
        <taxon>Asparagales</taxon>
        <taxon>Orchidaceae</taxon>
        <taxon>Apostasioideae</taxon>
        <taxon>Apostasia</taxon>
    </lineage>
</organism>
<feature type="region of interest" description="Disordered" evidence="1">
    <location>
        <begin position="114"/>
        <end position="143"/>
    </location>
</feature>
<dbReference type="PANTHER" id="PTHR34196">
    <property type="entry name" value="OS02G0697700 PROTEIN"/>
    <property type="match status" value="1"/>
</dbReference>
<dbReference type="PANTHER" id="PTHR34196:SF4">
    <property type="entry name" value="OS06G0208200 PROTEIN"/>
    <property type="match status" value="1"/>
</dbReference>
<dbReference type="STRING" id="1088818.A0A2I0B171"/>
<sequence>MQQRTAAKNEKGNLDRGSISSHFGYIMEGTDAHVPLVFEGDNDGVADSQLVVGMEEREAVECDVEFTPIEHPMEPLEEDRPAKCPMPDSSLFREKKAMLKEAPAEEFQNMVEPLMENEESFPTQADRKRHHRNDQDSSSQPAFRTLQYNIFQVFQQCKEFSS</sequence>
<proteinExistence type="predicted"/>
<protein>
    <submittedName>
        <fullName evidence="2">Uncharacterized protein</fullName>
    </submittedName>
</protein>
<dbReference type="AlphaFoldDB" id="A0A2I0B171"/>
<keyword evidence="3" id="KW-1185">Reference proteome</keyword>
<feature type="region of interest" description="Disordered" evidence="1">
    <location>
        <begin position="64"/>
        <end position="88"/>
    </location>
</feature>
<gene>
    <name evidence="2" type="ORF">AXF42_Ash018835</name>
</gene>
<accession>A0A2I0B171</accession>
<evidence type="ECO:0000313" key="3">
    <source>
        <dbReference type="Proteomes" id="UP000236161"/>
    </source>
</evidence>
<dbReference type="OrthoDB" id="1269099at2759"/>
<evidence type="ECO:0000256" key="1">
    <source>
        <dbReference type="SAM" id="MobiDB-lite"/>
    </source>
</evidence>
<dbReference type="Proteomes" id="UP000236161">
    <property type="component" value="Unassembled WGS sequence"/>
</dbReference>
<feature type="compositionally biased region" description="Basic and acidic residues" evidence="1">
    <location>
        <begin position="71"/>
        <end position="82"/>
    </location>
</feature>
<name>A0A2I0B171_9ASPA</name>
<dbReference type="EMBL" id="KZ451929">
    <property type="protein sequence ID" value="PKA61547.1"/>
    <property type="molecule type" value="Genomic_DNA"/>
</dbReference>